<dbReference type="EMBL" id="JARKIE010000439">
    <property type="protein sequence ID" value="KAJ7639893.1"/>
    <property type="molecule type" value="Genomic_DNA"/>
</dbReference>
<accession>A0AAD7FS25</accession>
<evidence type="ECO:0000313" key="3">
    <source>
        <dbReference type="EMBL" id="KAJ7639893.1"/>
    </source>
</evidence>
<feature type="compositionally biased region" description="Basic and acidic residues" evidence="1">
    <location>
        <begin position="36"/>
        <end position="46"/>
    </location>
</feature>
<reference evidence="3" key="1">
    <citation type="submission" date="2023-03" db="EMBL/GenBank/DDBJ databases">
        <title>Massive genome expansion in bonnet fungi (Mycena s.s.) driven by repeated elements and novel gene families across ecological guilds.</title>
        <authorList>
            <consortium name="Lawrence Berkeley National Laboratory"/>
            <person name="Harder C.B."/>
            <person name="Miyauchi S."/>
            <person name="Viragh M."/>
            <person name="Kuo A."/>
            <person name="Thoen E."/>
            <person name="Andreopoulos B."/>
            <person name="Lu D."/>
            <person name="Skrede I."/>
            <person name="Drula E."/>
            <person name="Henrissat B."/>
            <person name="Morin E."/>
            <person name="Kohler A."/>
            <person name="Barry K."/>
            <person name="LaButti K."/>
            <person name="Morin E."/>
            <person name="Salamov A."/>
            <person name="Lipzen A."/>
            <person name="Mereny Z."/>
            <person name="Hegedus B."/>
            <person name="Baldrian P."/>
            <person name="Stursova M."/>
            <person name="Weitz H."/>
            <person name="Taylor A."/>
            <person name="Grigoriev I.V."/>
            <person name="Nagy L.G."/>
            <person name="Martin F."/>
            <person name="Kauserud H."/>
        </authorList>
    </citation>
    <scope>NUCLEOTIDE SEQUENCE</scope>
    <source>
        <strain evidence="3">CBHHK067</strain>
    </source>
</reference>
<evidence type="ECO:0000256" key="1">
    <source>
        <dbReference type="SAM" id="MobiDB-lite"/>
    </source>
</evidence>
<gene>
    <name evidence="3" type="ORF">B0H17DRAFT_1216787</name>
</gene>
<evidence type="ECO:0000313" key="4">
    <source>
        <dbReference type="Proteomes" id="UP001221757"/>
    </source>
</evidence>
<organism evidence="3 4">
    <name type="scientific">Mycena rosella</name>
    <name type="common">Pink bonnet</name>
    <name type="synonym">Agaricus rosellus</name>
    <dbReference type="NCBI Taxonomy" id="1033263"/>
    <lineage>
        <taxon>Eukaryota</taxon>
        <taxon>Fungi</taxon>
        <taxon>Dikarya</taxon>
        <taxon>Basidiomycota</taxon>
        <taxon>Agaricomycotina</taxon>
        <taxon>Agaricomycetes</taxon>
        <taxon>Agaricomycetidae</taxon>
        <taxon>Agaricales</taxon>
        <taxon>Marasmiineae</taxon>
        <taxon>Mycenaceae</taxon>
        <taxon>Mycena</taxon>
    </lineage>
</organism>
<proteinExistence type="predicted"/>
<name>A0AAD7FS25_MYCRO</name>
<feature type="domain" description="DUF6589" evidence="2">
    <location>
        <begin position="322"/>
        <end position="767"/>
    </location>
</feature>
<dbReference type="AlphaFoldDB" id="A0AAD7FS25"/>
<feature type="region of interest" description="Disordered" evidence="1">
    <location>
        <begin position="559"/>
        <end position="619"/>
    </location>
</feature>
<protein>
    <recommendedName>
        <fullName evidence="2">DUF6589 domain-containing protein</fullName>
    </recommendedName>
</protein>
<comment type="caution">
    <text evidence="3">The sequence shown here is derived from an EMBL/GenBank/DDBJ whole genome shotgun (WGS) entry which is preliminary data.</text>
</comment>
<dbReference type="InterPro" id="IPR046496">
    <property type="entry name" value="DUF6589"/>
</dbReference>
<feature type="region of interest" description="Disordered" evidence="1">
    <location>
        <begin position="1"/>
        <end position="57"/>
    </location>
</feature>
<dbReference type="Pfam" id="PF20231">
    <property type="entry name" value="DUF6589"/>
    <property type="match status" value="1"/>
</dbReference>
<sequence>MPRASARPPPSADFRPPSVSSSSILQNEDLFNTSGDHLEPEPEGFRTDTQLPRRRRTTDTYTKIHNILADLRRERISPIDILLQVLDPDDIDYDRYRGNLYREDSTKLSELLERIMGDYNGKEKLLQCMRPHLVEFAWIAVVTPEFIENWNLDEDTDATPFLTQILETAAQTEHARVHNKKKTPQKMCKVVRRQLLYQSSNRCLAFQAEFGLFLWSTGCSRQTIDALFRCGLSVCYDSVLNLVESLADHCMLAAIDIAKDPHSFCYDNINISTSIDVEQRGAAGPAKVQSGTFGLLYILLDAVREHMLIKPIMRGFKAATGLHFNHDIKPSLEHLNSFHDQLVIVVITCLTSHNEGFEYTSSNPDLQHKVRRAIPVGYMTPHFPLRATTIEEATTRGNLLYHDDVYINQLGWTSESLSEYAIPGFHDQLTNSRIRSAQVLRAKDVNAWTRREIFQLGFGLFHLCLNLVWAILHVHRGSVNEAGSLSFFFALMDKTRLGNAQPDYHSLLAALTQVFDGLLLNAWLKECGFTSFKAFAEAKPTPTQLREIAARILSEYATPMSTENPPEPESSADPPSDDEVAESDRLWLRAANPTETTSNSRRATPKPPPTPRANPKDDVAHQNVRILARDLLMIAVLIRAISDGDIRRVEVLLPHLAMMFRGSGCNKYCTEILHFLLNLKHIWTPEFADIMRDNMIICISGGGPGHCMPIDLNIEHLIGYLKILLHAKGMSSTWDRLGNISAAIVHLQRVKKKVSAALDGAYKNTGHSTPDTSHLVWRVQRSRERGFAKLPTG</sequence>
<evidence type="ECO:0000259" key="2">
    <source>
        <dbReference type="Pfam" id="PF20231"/>
    </source>
</evidence>
<feature type="compositionally biased region" description="Low complexity" evidence="1">
    <location>
        <begin position="1"/>
        <end position="18"/>
    </location>
</feature>
<feature type="compositionally biased region" description="Polar residues" evidence="1">
    <location>
        <begin position="19"/>
        <end position="35"/>
    </location>
</feature>
<keyword evidence="4" id="KW-1185">Reference proteome</keyword>
<dbReference type="Proteomes" id="UP001221757">
    <property type="component" value="Unassembled WGS sequence"/>
</dbReference>